<keyword evidence="7" id="KW-0106">Calcium</keyword>
<evidence type="ECO:0000256" key="2">
    <source>
        <dbReference type="ARBA" id="ARBA00001913"/>
    </source>
</evidence>
<feature type="domain" description="Glycoside hydrolase family 2 catalytic" evidence="11">
    <location>
        <begin position="187"/>
        <end position="260"/>
    </location>
</feature>
<feature type="signal peptide" evidence="9">
    <location>
        <begin position="1"/>
        <end position="18"/>
    </location>
</feature>
<feature type="chain" id="PRO_5020481373" description="beta-galactosidase" evidence="9">
    <location>
        <begin position="19"/>
        <end position="781"/>
    </location>
</feature>
<dbReference type="SUPFAM" id="SSF51445">
    <property type="entry name" value="(Trans)glycosidases"/>
    <property type="match status" value="1"/>
</dbReference>
<dbReference type="SUPFAM" id="SSF74650">
    <property type="entry name" value="Galactose mutarotase-like"/>
    <property type="match status" value="1"/>
</dbReference>
<dbReference type="SUPFAM" id="SSF49303">
    <property type="entry name" value="beta-Galactosidase/glucuronidase domain"/>
    <property type="match status" value="1"/>
</dbReference>
<dbReference type="GO" id="GO:0004565">
    <property type="term" value="F:beta-galactosidase activity"/>
    <property type="evidence" value="ECO:0007669"/>
    <property type="project" value="UniProtKB-EC"/>
</dbReference>
<evidence type="ECO:0000256" key="4">
    <source>
        <dbReference type="ARBA" id="ARBA00011245"/>
    </source>
</evidence>
<comment type="similarity">
    <text evidence="3">Belongs to the glycosyl hydrolase 2 family.</text>
</comment>
<dbReference type="Pfam" id="PF00703">
    <property type="entry name" value="Glyco_hydro_2"/>
    <property type="match status" value="1"/>
</dbReference>
<evidence type="ECO:0000256" key="7">
    <source>
        <dbReference type="ARBA" id="ARBA00022837"/>
    </source>
</evidence>
<accession>A0A4S8I1I1</accession>
<dbReference type="InterPro" id="IPR006103">
    <property type="entry name" value="Glyco_hydro_2_cat"/>
</dbReference>
<evidence type="ECO:0000313" key="13">
    <source>
        <dbReference type="Proteomes" id="UP000306918"/>
    </source>
</evidence>
<dbReference type="GO" id="GO:0030246">
    <property type="term" value="F:carbohydrate binding"/>
    <property type="evidence" value="ECO:0007669"/>
    <property type="project" value="InterPro"/>
</dbReference>
<dbReference type="GO" id="GO:0005990">
    <property type="term" value="P:lactose catabolic process"/>
    <property type="evidence" value="ECO:0007669"/>
    <property type="project" value="TreeGrafter"/>
</dbReference>
<evidence type="ECO:0000256" key="1">
    <source>
        <dbReference type="ARBA" id="ARBA00001412"/>
    </source>
</evidence>
<keyword evidence="13" id="KW-1185">Reference proteome</keyword>
<keyword evidence="8" id="KW-0326">Glycosidase</keyword>
<name>A0A4S8I1I1_9BACT</name>
<evidence type="ECO:0000256" key="6">
    <source>
        <dbReference type="ARBA" id="ARBA00022801"/>
    </source>
</evidence>
<evidence type="ECO:0000256" key="3">
    <source>
        <dbReference type="ARBA" id="ARBA00007401"/>
    </source>
</evidence>
<sequence length="781" mass="87481">MKKTILHFLIMHGILAQALAQGSATPQHLGTDKDHSSLWGLYGSNDRANNNFKTKIPLPGSLGQQGLGNNYAGTVANNRVFDSYIERVTIDAKASGNFTMQVFSKNIQSGQSIEFQVLDPNGKPLADPVPVTAADNAEVKKEFSMIRTWNPENPHLYTAVLTLKDASHQVLYTFTKKFGFRTVESKPDGIYVNGVKVIFKGINRKSADLGNARTSEEAYLADINTMKDLNMNAVRLSYYPVDPHYFDLCDSIGLFVISELTGPDPKKMIKDVVFSGLNHPSVVCWSTGVEHASNKELDKEFATYDVQNRYVMHPVNKSGDKKNSDFNSVANSILYGTEAFIPTEIGNGIYNGGRAAGLEEFWAEASKSSKFSGSFLTSYKDENGIESVSGFDPKSKEKWASYYTIKEIWAPMSFDISSISSSFNGTLNVENKFLYTNLSRLKFTYKLALFPKATQKTLDPLIIEEGTVASPYTGPGEKGQLKFNFQNPFIHADALVLTAVDRNDKEIFTWTFPIRKPEDVVKTSPEVASISTIMLTEDDAFLSLVCDGINYIFDKKSGNITKVYVGKRDLPFNGPFLAGINNGYSLADFKHLVKDNTHTVEAIYKGENSLSVKWTFHTGDLPKMEYQYSMKSPGEYVGITFKYPEEKIVGMKWMGRGPFQVWKNRLKGQQLGVWEKANRNNAEFKGWHADIYWIQFQTNMGNFTFYTDQQNMFLQMFSPLKQGAALLNEFSKEPFPDNGNIGFMHQISGLGTKPGEKEVASKSLKSANEQLSGTIYFDFRW</sequence>
<dbReference type="RefSeq" id="WP_136575549.1">
    <property type="nucleotide sequence ID" value="NZ_STFF01000001.1"/>
</dbReference>
<dbReference type="InterPro" id="IPR013783">
    <property type="entry name" value="Ig-like_fold"/>
</dbReference>
<dbReference type="InterPro" id="IPR050347">
    <property type="entry name" value="Bact_Beta-galactosidase"/>
</dbReference>
<dbReference type="Gene3D" id="2.60.40.10">
    <property type="entry name" value="Immunoglobulins"/>
    <property type="match status" value="1"/>
</dbReference>
<evidence type="ECO:0000256" key="5">
    <source>
        <dbReference type="ARBA" id="ARBA00012756"/>
    </source>
</evidence>
<dbReference type="InterPro" id="IPR014718">
    <property type="entry name" value="GH-type_carb-bd"/>
</dbReference>
<dbReference type="InterPro" id="IPR011013">
    <property type="entry name" value="Gal_mutarotase_sf_dom"/>
</dbReference>
<comment type="catalytic activity">
    <reaction evidence="1">
        <text>Hydrolysis of terminal non-reducing beta-D-galactose residues in beta-D-galactosides.</text>
        <dbReference type="EC" id="3.2.1.23"/>
    </reaction>
</comment>
<protein>
    <recommendedName>
        <fullName evidence="5">beta-galactosidase</fullName>
        <ecNumber evidence="5">3.2.1.23</ecNumber>
    </recommendedName>
</protein>
<comment type="cofactor">
    <cofactor evidence="2">
        <name>Ca(2+)</name>
        <dbReference type="ChEBI" id="CHEBI:29108"/>
    </cofactor>
</comment>
<gene>
    <name evidence="12" type="ORF">FAM09_02790</name>
</gene>
<organism evidence="12 13">
    <name type="scientific">Niastella caeni</name>
    <dbReference type="NCBI Taxonomy" id="2569763"/>
    <lineage>
        <taxon>Bacteria</taxon>
        <taxon>Pseudomonadati</taxon>
        <taxon>Bacteroidota</taxon>
        <taxon>Chitinophagia</taxon>
        <taxon>Chitinophagales</taxon>
        <taxon>Chitinophagaceae</taxon>
        <taxon>Niastella</taxon>
    </lineage>
</organism>
<dbReference type="Gene3D" id="2.70.98.10">
    <property type="match status" value="1"/>
</dbReference>
<dbReference type="Gene3D" id="3.20.20.80">
    <property type="entry name" value="Glycosidases"/>
    <property type="match status" value="1"/>
</dbReference>
<dbReference type="InterPro" id="IPR006102">
    <property type="entry name" value="Ig-like_GH2"/>
</dbReference>
<dbReference type="AlphaFoldDB" id="A0A4S8I1I1"/>
<dbReference type="GO" id="GO:0009341">
    <property type="term" value="C:beta-galactosidase complex"/>
    <property type="evidence" value="ECO:0007669"/>
    <property type="project" value="TreeGrafter"/>
</dbReference>
<proteinExistence type="inferred from homology"/>
<dbReference type="PANTHER" id="PTHR46323">
    <property type="entry name" value="BETA-GALACTOSIDASE"/>
    <property type="match status" value="1"/>
</dbReference>
<keyword evidence="6" id="KW-0378">Hydrolase</keyword>
<dbReference type="Proteomes" id="UP000306918">
    <property type="component" value="Unassembled WGS sequence"/>
</dbReference>
<feature type="domain" description="Glycoside hydrolase family 2 immunoglobulin-like beta-sandwich" evidence="10">
    <location>
        <begin position="84"/>
        <end position="181"/>
    </location>
</feature>
<dbReference type="PRINTS" id="PR00132">
    <property type="entry name" value="GLHYDRLASE2"/>
</dbReference>
<evidence type="ECO:0000313" key="12">
    <source>
        <dbReference type="EMBL" id="THU41059.1"/>
    </source>
</evidence>
<comment type="subunit">
    <text evidence="4">Monomer.</text>
</comment>
<dbReference type="PANTHER" id="PTHR46323:SF2">
    <property type="entry name" value="BETA-GALACTOSIDASE"/>
    <property type="match status" value="1"/>
</dbReference>
<dbReference type="OrthoDB" id="605499at2"/>
<evidence type="ECO:0000259" key="10">
    <source>
        <dbReference type="Pfam" id="PF00703"/>
    </source>
</evidence>
<dbReference type="EC" id="3.2.1.23" evidence="5"/>
<reference evidence="12 13" key="1">
    <citation type="submission" date="2019-04" db="EMBL/GenBank/DDBJ databases">
        <title>Niastella caeni sp. nov., isolated from activated sludge.</title>
        <authorList>
            <person name="Sheng M."/>
        </authorList>
    </citation>
    <scope>NUCLEOTIDE SEQUENCE [LARGE SCALE GENOMIC DNA]</scope>
    <source>
        <strain evidence="12 13">HX-2-15</strain>
    </source>
</reference>
<evidence type="ECO:0000256" key="9">
    <source>
        <dbReference type="SAM" id="SignalP"/>
    </source>
</evidence>
<dbReference type="InterPro" id="IPR006101">
    <property type="entry name" value="Glyco_hydro_2"/>
</dbReference>
<dbReference type="Pfam" id="PF02836">
    <property type="entry name" value="Glyco_hydro_2_C"/>
    <property type="match status" value="1"/>
</dbReference>
<dbReference type="EMBL" id="STFF01000001">
    <property type="protein sequence ID" value="THU41059.1"/>
    <property type="molecule type" value="Genomic_DNA"/>
</dbReference>
<keyword evidence="9" id="KW-0732">Signal</keyword>
<evidence type="ECO:0000256" key="8">
    <source>
        <dbReference type="ARBA" id="ARBA00023295"/>
    </source>
</evidence>
<dbReference type="InterPro" id="IPR036156">
    <property type="entry name" value="Beta-gal/glucu_dom_sf"/>
</dbReference>
<evidence type="ECO:0000259" key="11">
    <source>
        <dbReference type="Pfam" id="PF02836"/>
    </source>
</evidence>
<comment type="caution">
    <text evidence="12">The sequence shown here is derived from an EMBL/GenBank/DDBJ whole genome shotgun (WGS) entry which is preliminary data.</text>
</comment>
<dbReference type="InterPro" id="IPR017853">
    <property type="entry name" value="GH"/>
</dbReference>